<sequence length="89" mass="9010">MSPTESQINILPFGSVATNTGTTEVAVTGLHSPDTPGSAATFARDRATPGRSPVSRWIRAAVAAVCSSITRTGVPTRSSAMCSGESSTA</sequence>
<evidence type="ECO:0000313" key="2">
    <source>
        <dbReference type="EMBL" id="GIE65290.1"/>
    </source>
</evidence>
<name>A0ABQ4B4T2_9ACTN</name>
<dbReference type="EMBL" id="BOMS01000018">
    <property type="protein sequence ID" value="GIE65290.1"/>
    <property type="molecule type" value="Genomic_DNA"/>
</dbReference>
<feature type="region of interest" description="Disordered" evidence="1">
    <location>
        <begin position="27"/>
        <end position="51"/>
    </location>
</feature>
<reference evidence="2 3" key="1">
    <citation type="submission" date="2021-01" db="EMBL/GenBank/DDBJ databases">
        <title>Whole genome shotgun sequence of Actinoplanes palleronii NBRC 14916.</title>
        <authorList>
            <person name="Komaki H."/>
            <person name="Tamura T."/>
        </authorList>
    </citation>
    <scope>NUCLEOTIDE SEQUENCE [LARGE SCALE GENOMIC DNA]</scope>
    <source>
        <strain evidence="2 3">NBRC 14916</strain>
    </source>
</reference>
<organism evidence="2 3">
    <name type="scientific">Actinoplanes palleronii</name>
    <dbReference type="NCBI Taxonomy" id="113570"/>
    <lineage>
        <taxon>Bacteria</taxon>
        <taxon>Bacillati</taxon>
        <taxon>Actinomycetota</taxon>
        <taxon>Actinomycetes</taxon>
        <taxon>Micromonosporales</taxon>
        <taxon>Micromonosporaceae</taxon>
        <taxon>Actinoplanes</taxon>
    </lineage>
</organism>
<comment type="caution">
    <text evidence="2">The sequence shown here is derived from an EMBL/GenBank/DDBJ whole genome shotgun (WGS) entry which is preliminary data.</text>
</comment>
<evidence type="ECO:0000256" key="1">
    <source>
        <dbReference type="SAM" id="MobiDB-lite"/>
    </source>
</evidence>
<protein>
    <submittedName>
        <fullName evidence="2">Uncharacterized protein</fullName>
    </submittedName>
</protein>
<evidence type="ECO:0000313" key="3">
    <source>
        <dbReference type="Proteomes" id="UP000624709"/>
    </source>
</evidence>
<gene>
    <name evidence="2" type="ORF">Apa02nite_013980</name>
</gene>
<dbReference type="Proteomes" id="UP000624709">
    <property type="component" value="Unassembled WGS sequence"/>
</dbReference>
<accession>A0ABQ4B4T2</accession>
<proteinExistence type="predicted"/>
<keyword evidence="3" id="KW-1185">Reference proteome</keyword>